<keyword evidence="3" id="KW-0472">Membrane</keyword>
<feature type="domain" description="DC1" evidence="4">
    <location>
        <begin position="6"/>
        <end position="52"/>
    </location>
</feature>
<comment type="caution">
    <text evidence="5">The sequence shown here is derived from an EMBL/GenBank/DDBJ whole genome shotgun (WGS) entry which is preliminary data.</text>
</comment>
<dbReference type="PANTHER" id="PTHR46288:SF27">
    <property type="entry name" value="CYSTEINE_HISTIDINE-RICH C1 DOMAIN FAMILY PROTEIN"/>
    <property type="match status" value="1"/>
</dbReference>
<evidence type="ECO:0000313" key="6">
    <source>
        <dbReference type="Proteomes" id="UP000306102"/>
    </source>
</evidence>
<dbReference type="Pfam" id="PF03107">
    <property type="entry name" value="C1_2"/>
    <property type="match status" value="1"/>
</dbReference>
<feature type="compositionally biased region" description="Polar residues" evidence="2">
    <location>
        <begin position="113"/>
        <end position="124"/>
    </location>
</feature>
<keyword evidence="3" id="KW-1133">Transmembrane helix</keyword>
<dbReference type="AlphaFoldDB" id="A0A4S4E6C2"/>
<reference evidence="5 6" key="1">
    <citation type="journal article" date="2018" name="Proc. Natl. Acad. Sci. U.S.A.">
        <title>Draft genome sequence of Camellia sinensis var. sinensis provides insights into the evolution of the tea genome and tea quality.</title>
        <authorList>
            <person name="Wei C."/>
            <person name="Yang H."/>
            <person name="Wang S."/>
            <person name="Zhao J."/>
            <person name="Liu C."/>
            <person name="Gao L."/>
            <person name="Xia E."/>
            <person name="Lu Y."/>
            <person name="Tai Y."/>
            <person name="She G."/>
            <person name="Sun J."/>
            <person name="Cao H."/>
            <person name="Tong W."/>
            <person name="Gao Q."/>
            <person name="Li Y."/>
            <person name="Deng W."/>
            <person name="Jiang X."/>
            <person name="Wang W."/>
            <person name="Chen Q."/>
            <person name="Zhang S."/>
            <person name="Li H."/>
            <person name="Wu J."/>
            <person name="Wang P."/>
            <person name="Li P."/>
            <person name="Shi C."/>
            <person name="Zheng F."/>
            <person name="Jian J."/>
            <person name="Huang B."/>
            <person name="Shan D."/>
            <person name="Shi M."/>
            <person name="Fang C."/>
            <person name="Yue Y."/>
            <person name="Li F."/>
            <person name="Li D."/>
            <person name="Wei S."/>
            <person name="Han B."/>
            <person name="Jiang C."/>
            <person name="Yin Y."/>
            <person name="Xia T."/>
            <person name="Zhang Z."/>
            <person name="Bennetzen J.L."/>
            <person name="Zhao S."/>
            <person name="Wan X."/>
        </authorList>
    </citation>
    <scope>NUCLEOTIDE SEQUENCE [LARGE SCALE GENOMIC DNA]</scope>
    <source>
        <strain evidence="6">cv. Shuchazao</strain>
        <tissue evidence="5">Leaf</tissue>
    </source>
</reference>
<keyword evidence="1" id="KW-0677">Repeat</keyword>
<keyword evidence="6" id="KW-1185">Reference proteome</keyword>
<evidence type="ECO:0000313" key="5">
    <source>
        <dbReference type="EMBL" id="THG10925.1"/>
    </source>
</evidence>
<evidence type="ECO:0000256" key="2">
    <source>
        <dbReference type="SAM" id="MobiDB-lite"/>
    </source>
</evidence>
<proteinExistence type="predicted"/>
<dbReference type="InterPro" id="IPR046349">
    <property type="entry name" value="C1-like_sf"/>
</dbReference>
<organism evidence="5 6">
    <name type="scientific">Camellia sinensis var. sinensis</name>
    <name type="common">China tea</name>
    <dbReference type="NCBI Taxonomy" id="542762"/>
    <lineage>
        <taxon>Eukaryota</taxon>
        <taxon>Viridiplantae</taxon>
        <taxon>Streptophyta</taxon>
        <taxon>Embryophyta</taxon>
        <taxon>Tracheophyta</taxon>
        <taxon>Spermatophyta</taxon>
        <taxon>Magnoliopsida</taxon>
        <taxon>eudicotyledons</taxon>
        <taxon>Gunneridae</taxon>
        <taxon>Pentapetalae</taxon>
        <taxon>asterids</taxon>
        <taxon>Ericales</taxon>
        <taxon>Theaceae</taxon>
        <taxon>Camellia</taxon>
    </lineage>
</organism>
<dbReference type="Proteomes" id="UP000306102">
    <property type="component" value="Unassembled WGS sequence"/>
</dbReference>
<dbReference type="PANTHER" id="PTHR46288">
    <property type="entry name" value="PHORBOL-ESTER/DAG-TYPE DOMAIN-CONTAINING PROTEIN"/>
    <property type="match status" value="1"/>
</dbReference>
<gene>
    <name evidence="5" type="ORF">TEA_016484</name>
</gene>
<dbReference type="InterPro" id="IPR004146">
    <property type="entry name" value="DC1"/>
</dbReference>
<dbReference type="EMBL" id="SDRB02007581">
    <property type="protein sequence ID" value="THG10925.1"/>
    <property type="molecule type" value="Genomic_DNA"/>
</dbReference>
<protein>
    <recommendedName>
        <fullName evidence="4">DC1 domain-containing protein</fullName>
    </recommendedName>
</protein>
<evidence type="ECO:0000256" key="3">
    <source>
        <dbReference type="SAM" id="Phobius"/>
    </source>
</evidence>
<evidence type="ECO:0000259" key="4">
    <source>
        <dbReference type="Pfam" id="PF03107"/>
    </source>
</evidence>
<feature type="transmembrane region" description="Helical" evidence="3">
    <location>
        <begin position="77"/>
        <end position="96"/>
    </location>
</feature>
<accession>A0A4S4E6C2</accession>
<sequence length="175" mass="20211">MELQHFSHEHPLILGEVNDDGEAIVCNVCWENIFGSAFCCKNCLFFMNKFCAEFPEEMNRPIHAHSLTLQHSGLEEVVFFEFLLLLVLLFVEVVVITRTDNNSAPGNVETDKLQSSNNSDDGQRKSQWINVNLTQLTRLEYPSPESSMHFYTKLKYIEMKMPFGNEIKESQKNDE</sequence>
<evidence type="ECO:0000256" key="1">
    <source>
        <dbReference type="ARBA" id="ARBA00022737"/>
    </source>
</evidence>
<feature type="region of interest" description="Disordered" evidence="2">
    <location>
        <begin position="105"/>
        <end position="124"/>
    </location>
</feature>
<name>A0A4S4E6C2_CAMSN</name>
<dbReference type="SUPFAM" id="SSF57889">
    <property type="entry name" value="Cysteine-rich domain"/>
    <property type="match status" value="1"/>
</dbReference>
<keyword evidence="3" id="KW-0812">Transmembrane</keyword>